<comment type="caution">
    <text evidence="2">The sequence shown here is derived from an EMBL/GenBank/DDBJ whole genome shotgun (WGS) entry which is preliminary data.</text>
</comment>
<reference evidence="2" key="1">
    <citation type="submission" date="2023-03" db="EMBL/GenBank/DDBJ databases">
        <title>Massive genome expansion in bonnet fungi (Mycena s.s.) driven by repeated elements and novel gene families across ecological guilds.</title>
        <authorList>
            <consortium name="Lawrence Berkeley National Laboratory"/>
            <person name="Harder C.B."/>
            <person name="Miyauchi S."/>
            <person name="Viragh M."/>
            <person name="Kuo A."/>
            <person name="Thoen E."/>
            <person name="Andreopoulos B."/>
            <person name="Lu D."/>
            <person name="Skrede I."/>
            <person name="Drula E."/>
            <person name="Henrissat B."/>
            <person name="Morin E."/>
            <person name="Kohler A."/>
            <person name="Barry K."/>
            <person name="LaButti K."/>
            <person name="Morin E."/>
            <person name="Salamov A."/>
            <person name="Lipzen A."/>
            <person name="Mereny Z."/>
            <person name="Hegedus B."/>
            <person name="Baldrian P."/>
            <person name="Stursova M."/>
            <person name="Weitz H."/>
            <person name="Taylor A."/>
            <person name="Grigoriev I.V."/>
            <person name="Nagy L.G."/>
            <person name="Martin F."/>
            <person name="Kauserud H."/>
        </authorList>
    </citation>
    <scope>NUCLEOTIDE SEQUENCE</scope>
    <source>
        <strain evidence="2">CBHHK188m</strain>
    </source>
</reference>
<dbReference type="AlphaFoldDB" id="A0AAD7KAV0"/>
<dbReference type="SUPFAM" id="SSF103107">
    <property type="entry name" value="Hypothetical protein c14orf129, hspc210"/>
    <property type="match status" value="1"/>
</dbReference>
<dbReference type="InterPro" id="IPR023231">
    <property type="entry name" value="GSKIP_dom_sf"/>
</dbReference>
<evidence type="ECO:0000313" key="3">
    <source>
        <dbReference type="Proteomes" id="UP001215280"/>
    </source>
</evidence>
<dbReference type="EMBL" id="JARJLG010000004">
    <property type="protein sequence ID" value="KAJ7781805.1"/>
    <property type="molecule type" value="Genomic_DNA"/>
</dbReference>
<accession>A0AAD7KAV0</accession>
<organism evidence="2 3">
    <name type="scientific">Mycena maculata</name>
    <dbReference type="NCBI Taxonomy" id="230809"/>
    <lineage>
        <taxon>Eukaryota</taxon>
        <taxon>Fungi</taxon>
        <taxon>Dikarya</taxon>
        <taxon>Basidiomycota</taxon>
        <taxon>Agaricomycotina</taxon>
        <taxon>Agaricomycetes</taxon>
        <taxon>Agaricomycetidae</taxon>
        <taxon>Agaricales</taxon>
        <taxon>Marasmiineae</taxon>
        <taxon>Mycenaceae</taxon>
        <taxon>Mycena</taxon>
    </lineage>
</organism>
<protein>
    <recommendedName>
        <fullName evidence="1">GSKIP domain-containing protein</fullName>
    </recommendedName>
</protein>
<dbReference type="Gene3D" id="3.30.2280.10">
    <property type="entry name" value="Hypothetical protein (hspc210)"/>
    <property type="match status" value="1"/>
</dbReference>
<dbReference type="InterPro" id="IPR007967">
    <property type="entry name" value="GSKIP_dom"/>
</dbReference>
<proteinExistence type="predicted"/>
<gene>
    <name evidence="2" type="ORF">DFH07DRAFT_388308</name>
</gene>
<dbReference type="Pfam" id="PF05303">
    <property type="entry name" value="GSKIP_dom"/>
    <property type="match status" value="1"/>
</dbReference>
<name>A0AAD7KAV0_9AGAR</name>
<evidence type="ECO:0000259" key="1">
    <source>
        <dbReference type="Pfam" id="PF05303"/>
    </source>
</evidence>
<sequence length="111" mass="11963">MTTFCADELRHALAEESSVSAIGPFRLTETAPLCATASVTLLEGRTIFINLTTSGYSIVAGDRQHDGGSHSMPAASGLTFESIEQLLRSVSTMYEQRRQEALIAALERVSD</sequence>
<feature type="domain" description="GSKIP" evidence="1">
    <location>
        <begin position="36"/>
        <end position="108"/>
    </location>
</feature>
<keyword evidence="3" id="KW-1185">Reference proteome</keyword>
<evidence type="ECO:0000313" key="2">
    <source>
        <dbReference type="EMBL" id="KAJ7781805.1"/>
    </source>
</evidence>
<dbReference type="Proteomes" id="UP001215280">
    <property type="component" value="Unassembled WGS sequence"/>
</dbReference>